<sequence length="494" mass="53867">MVPAPAARRMAAPRQRLALGLLCMLLAASAAAGEGGHGVPRSAKRAAVASAVAGSGAGNRTAAAPATVGKRDEHAQGRKRAAAGPAAGRKRDDAGKPRRRGDRAPAPAPGGAVAPLGNTTTPAGSKLWLPALPLKTWGRYIVDQRGQRVKLRCVAWSGGQDVWMVPGGLHRQKLWKIASMITWGGFNCVRLHFSVEMVVRSVKGSAWVQQKAVAANPELYNKGPLEVLDAVIKALSDVGLMVIIDNHTSDAMWCCSGFDYNGLWYTDKWSEADWLHAWDVIARRYAWTPAVIGVGLRNEPRPTIVGGAARSPMWGAGGPGLDLALALEKAGGAVLSHRQSYLVFASGITAARDLIAARLRPLVLRAGWPHGAHVNNQLVYEAHEYFMWYGPLANAMQYEPFKLAMDASWGWVVLTNTAPVWLGEFGVQPWDVHGGWWQSMKRYIKERDLDWSYWLLDGDQGPSRNMNARDDLGLLNHSWDGWEHPEMIEELKQI</sequence>
<gene>
    <name evidence="8" type="ORF">Rsub_06714</name>
</gene>
<dbReference type="STRING" id="307507.A0A2V0P4U9"/>
<evidence type="ECO:0000259" key="7">
    <source>
        <dbReference type="Pfam" id="PF00150"/>
    </source>
</evidence>
<keyword evidence="6" id="KW-0732">Signal</keyword>
<evidence type="ECO:0000313" key="9">
    <source>
        <dbReference type="Proteomes" id="UP000247498"/>
    </source>
</evidence>
<reference evidence="8 9" key="1">
    <citation type="journal article" date="2018" name="Sci. Rep.">
        <title>Raphidocelis subcapitata (=Pseudokirchneriella subcapitata) provides an insight into genome evolution and environmental adaptations in the Sphaeropleales.</title>
        <authorList>
            <person name="Suzuki S."/>
            <person name="Yamaguchi H."/>
            <person name="Nakajima N."/>
            <person name="Kawachi M."/>
        </authorList>
    </citation>
    <scope>NUCLEOTIDE SEQUENCE [LARGE SCALE GENOMIC DNA]</scope>
    <source>
        <strain evidence="8 9">NIES-35</strain>
    </source>
</reference>
<evidence type="ECO:0000256" key="2">
    <source>
        <dbReference type="ARBA" id="ARBA00022801"/>
    </source>
</evidence>
<evidence type="ECO:0000256" key="1">
    <source>
        <dbReference type="ARBA" id="ARBA00005641"/>
    </source>
</evidence>
<evidence type="ECO:0000256" key="5">
    <source>
        <dbReference type="SAM" id="MobiDB-lite"/>
    </source>
</evidence>
<keyword evidence="9" id="KW-1185">Reference proteome</keyword>
<name>A0A2V0P4U9_9CHLO</name>
<evidence type="ECO:0000256" key="6">
    <source>
        <dbReference type="SAM" id="SignalP"/>
    </source>
</evidence>
<protein>
    <submittedName>
        <fullName evidence="8">Glycoside hydrolase</fullName>
    </submittedName>
</protein>
<evidence type="ECO:0000256" key="3">
    <source>
        <dbReference type="ARBA" id="ARBA00023295"/>
    </source>
</evidence>
<comment type="caution">
    <text evidence="8">The sequence shown here is derived from an EMBL/GenBank/DDBJ whole genome shotgun (WGS) entry which is preliminary data.</text>
</comment>
<dbReference type="Proteomes" id="UP000247498">
    <property type="component" value="Unassembled WGS sequence"/>
</dbReference>
<dbReference type="FunCoup" id="A0A2V0P4U9">
    <property type="interactions" value="3"/>
</dbReference>
<proteinExistence type="inferred from homology"/>
<comment type="similarity">
    <text evidence="1 4">Belongs to the glycosyl hydrolase 5 (cellulase A) family.</text>
</comment>
<dbReference type="OrthoDB" id="442731at2759"/>
<keyword evidence="3 4" id="KW-0326">Glycosidase</keyword>
<dbReference type="InterPro" id="IPR001547">
    <property type="entry name" value="Glyco_hydro_5"/>
</dbReference>
<dbReference type="GO" id="GO:0000272">
    <property type="term" value="P:polysaccharide catabolic process"/>
    <property type="evidence" value="ECO:0007669"/>
    <property type="project" value="InterPro"/>
</dbReference>
<dbReference type="PANTHER" id="PTHR31263">
    <property type="entry name" value="CELLULASE FAMILY PROTEIN (AFU_ORTHOLOGUE AFUA_5G14560)"/>
    <property type="match status" value="1"/>
</dbReference>
<dbReference type="PANTHER" id="PTHR31263:SF0">
    <property type="entry name" value="CELLULASE FAMILY PROTEIN (AFU_ORTHOLOGUE AFUA_5G14560)"/>
    <property type="match status" value="1"/>
</dbReference>
<keyword evidence="2 4" id="KW-0378">Hydrolase</keyword>
<organism evidence="8 9">
    <name type="scientific">Raphidocelis subcapitata</name>
    <dbReference type="NCBI Taxonomy" id="307507"/>
    <lineage>
        <taxon>Eukaryota</taxon>
        <taxon>Viridiplantae</taxon>
        <taxon>Chlorophyta</taxon>
        <taxon>core chlorophytes</taxon>
        <taxon>Chlorophyceae</taxon>
        <taxon>CS clade</taxon>
        <taxon>Sphaeropleales</taxon>
        <taxon>Selenastraceae</taxon>
        <taxon>Raphidocelis</taxon>
    </lineage>
</organism>
<dbReference type="Pfam" id="PF00150">
    <property type="entry name" value="Cellulase"/>
    <property type="match status" value="1"/>
</dbReference>
<evidence type="ECO:0000256" key="4">
    <source>
        <dbReference type="RuleBase" id="RU361153"/>
    </source>
</evidence>
<dbReference type="InParanoid" id="A0A2V0P4U9"/>
<feature type="domain" description="Glycoside hydrolase family 5" evidence="7">
    <location>
        <begin position="163"/>
        <end position="457"/>
    </location>
</feature>
<accession>A0A2V0P4U9</accession>
<dbReference type="InterPro" id="IPR017853">
    <property type="entry name" value="GH"/>
</dbReference>
<dbReference type="GO" id="GO:0004553">
    <property type="term" value="F:hydrolase activity, hydrolyzing O-glycosyl compounds"/>
    <property type="evidence" value="ECO:0007669"/>
    <property type="project" value="InterPro"/>
</dbReference>
<feature type="chain" id="PRO_5016117243" evidence="6">
    <location>
        <begin position="33"/>
        <end position="494"/>
    </location>
</feature>
<evidence type="ECO:0000313" key="8">
    <source>
        <dbReference type="EMBL" id="GBF94599.1"/>
    </source>
</evidence>
<feature type="region of interest" description="Disordered" evidence="5">
    <location>
        <begin position="52"/>
        <end position="119"/>
    </location>
</feature>
<dbReference type="Gene3D" id="3.20.20.80">
    <property type="entry name" value="Glycosidases"/>
    <property type="match status" value="1"/>
</dbReference>
<dbReference type="EMBL" id="BDRX01000053">
    <property type="protein sequence ID" value="GBF94599.1"/>
    <property type="molecule type" value="Genomic_DNA"/>
</dbReference>
<feature type="signal peptide" evidence="6">
    <location>
        <begin position="1"/>
        <end position="32"/>
    </location>
</feature>
<dbReference type="SUPFAM" id="SSF51445">
    <property type="entry name" value="(Trans)glycosidases"/>
    <property type="match status" value="1"/>
</dbReference>
<dbReference type="AlphaFoldDB" id="A0A2V0P4U9"/>